<gene>
    <name evidence="7" type="ORF">GE300_14970</name>
</gene>
<dbReference type="InterPro" id="IPR006139">
    <property type="entry name" value="D-isomer_2_OHA_DH_cat_dom"/>
</dbReference>
<evidence type="ECO:0000256" key="3">
    <source>
        <dbReference type="ARBA" id="ARBA00023027"/>
    </source>
</evidence>
<dbReference type="EMBL" id="WIND01000013">
    <property type="protein sequence ID" value="MSU90901.1"/>
    <property type="molecule type" value="Genomic_DNA"/>
</dbReference>
<sequence>MQDMDTTSGLPIVLLTDPIDADALVPLEGVASIVQLGDPGWEDIVPAVRRATIVVVRRQIPAEALADAQHLRALIRNGVGLDFIPVDAACGMGVAVVNTPGANARAVAEAVMGMILAGARRLSVKDRRIREGQWAELREAAFGEQEIRGKTLGLVGFGAIAREVARIAHFGFDMSVIAASRSGKDGLPHVELAALPTVLSLADILVLACPLTDETRGMIGPHELAQMKVGAGIVNIARGAVIDEIALAAALSSGHLSFASLDVFCEQPLPADHPFRELDTCVLTPHTAGITAQAMAQMSVMAVEEACRVLNGERPRNLVNRDSWRTIKDRWRILHDCR</sequence>
<dbReference type="AlphaFoldDB" id="A0A6L5Z2T5"/>
<dbReference type="Pfam" id="PF00389">
    <property type="entry name" value="2-Hacid_dh"/>
    <property type="match status" value="1"/>
</dbReference>
<evidence type="ECO:0000256" key="1">
    <source>
        <dbReference type="ARBA" id="ARBA00005854"/>
    </source>
</evidence>
<evidence type="ECO:0000259" key="5">
    <source>
        <dbReference type="Pfam" id="PF00389"/>
    </source>
</evidence>
<evidence type="ECO:0000313" key="7">
    <source>
        <dbReference type="EMBL" id="MSU90901.1"/>
    </source>
</evidence>
<accession>A0A6L5Z2T5</accession>
<dbReference type="RefSeq" id="WP_154447514.1">
    <property type="nucleotide sequence ID" value="NZ_WIND01000013.1"/>
</dbReference>
<dbReference type="Proteomes" id="UP000474957">
    <property type="component" value="Unassembled WGS sequence"/>
</dbReference>
<name>A0A6L5Z2T5_9RHOB</name>
<keyword evidence="3" id="KW-0520">NAD</keyword>
<protein>
    <submittedName>
        <fullName evidence="7">Hydroxyacid dehydrogenase</fullName>
    </submittedName>
</protein>
<keyword evidence="2 4" id="KW-0560">Oxidoreductase</keyword>
<reference evidence="7 8" key="1">
    <citation type="submission" date="2019-10" db="EMBL/GenBank/DDBJ databases">
        <title>Cognatihalovulum marinum gen. nov. sp. nov., a new member of the family Rhodobacteraceae isolated from deep seawater of the Northwest Indian Ocean.</title>
        <authorList>
            <person name="Ruan C."/>
            <person name="Wang J."/>
            <person name="Zheng X."/>
            <person name="Song L."/>
            <person name="Zhu Y."/>
            <person name="Huang Y."/>
            <person name="Lu Z."/>
            <person name="Du W."/>
            <person name="Huang L."/>
            <person name="Dai X."/>
        </authorList>
    </citation>
    <scope>NUCLEOTIDE SEQUENCE [LARGE SCALE GENOMIC DNA]</scope>
    <source>
        <strain evidence="7 8">2CG4</strain>
    </source>
</reference>
<evidence type="ECO:0000259" key="6">
    <source>
        <dbReference type="Pfam" id="PF02826"/>
    </source>
</evidence>
<dbReference type="Pfam" id="PF02826">
    <property type="entry name" value="2-Hacid_dh_C"/>
    <property type="match status" value="1"/>
</dbReference>
<dbReference type="GO" id="GO:0051287">
    <property type="term" value="F:NAD binding"/>
    <property type="evidence" value="ECO:0007669"/>
    <property type="project" value="InterPro"/>
</dbReference>
<dbReference type="SUPFAM" id="SSF51735">
    <property type="entry name" value="NAD(P)-binding Rossmann-fold domains"/>
    <property type="match status" value="1"/>
</dbReference>
<dbReference type="PANTHER" id="PTHR43761">
    <property type="entry name" value="D-ISOMER SPECIFIC 2-HYDROXYACID DEHYDROGENASE FAMILY PROTEIN (AFU_ORTHOLOGUE AFUA_1G13630)"/>
    <property type="match status" value="1"/>
</dbReference>
<comment type="caution">
    <text evidence="7">The sequence shown here is derived from an EMBL/GenBank/DDBJ whole genome shotgun (WGS) entry which is preliminary data.</text>
</comment>
<dbReference type="Gene3D" id="3.40.50.720">
    <property type="entry name" value="NAD(P)-binding Rossmann-like Domain"/>
    <property type="match status" value="2"/>
</dbReference>
<dbReference type="InterPro" id="IPR050418">
    <property type="entry name" value="D-iso_2-hydroxyacid_DH_PdxB"/>
</dbReference>
<feature type="domain" description="D-isomer specific 2-hydroxyacid dehydrogenase NAD-binding" evidence="6">
    <location>
        <begin position="112"/>
        <end position="288"/>
    </location>
</feature>
<dbReference type="InterPro" id="IPR006140">
    <property type="entry name" value="D-isomer_DH_NAD-bd"/>
</dbReference>
<proteinExistence type="inferred from homology"/>
<evidence type="ECO:0000313" key="8">
    <source>
        <dbReference type="Proteomes" id="UP000474957"/>
    </source>
</evidence>
<dbReference type="InterPro" id="IPR036291">
    <property type="entry name" value="NAD(P)-bd_dom_sf"/>
</dbReference>
<evidence type="ECO:0000256" key="2">
    <source>
        <dbReference type="ARBA" id="ARBA00023002"/>
    </source>
</evidence>
<comment type="similarity">
    <text evidence="1 4">Belongs to the D-isomer specific 2-hydroxyacid dehydrogenase family.</text>
</comment>
<dbReference type="SUPFAM" id="SSF52283">
    <property type="entry name" value="Formate/glycerate dehydrogenase catalytic domain-like"/>
    <property type="match status" value="1"/>
</dbReference>
<keyword evidence="8" id="KW-1185">Reference proteome</keyword>
<evidence type="ECO:0000256" key="4">
    <source>
        <dbReference type="RuleBase" id="RU003719"/>
    </source>
</evidence>
<dbReference type="GO" id="GO:0016616">
    <property type="term" value="F:oxidoreductase activity, acting on the CH-OH group of donors, NAD or NADP as acceptor"/>
    <property type="evidence" value="ECO:0007669"/>
    <property type="project" value="InterPro"/>
</dbReference>
<organism evidence="7 8">
    <name type="scientific">Halovulum marinum</name>
    <dbReference type="NCBI Taxonomy" id="2662447"/>
    <lineage>
        <taxon>Bacteria</taxon>
        <taxon>Pseudomonadati</taxon>
        <taxon>Pseudomonadota</taxon>
        <taxon>Alphaproteobacteria</taxon>
        <taxon>Rhodobacterales</taxon>
        <taxon>Paracoccaceae</taxon>
        <taxon>Halovulum</taxon>
    </lineage>
</organism>
<dbReference type="PANTHER" id="PTHR43761:SF1">
    <property type="entry name" value="D-ISOMER SPECIFIC 2-HYDROXYACID DEHYDROGENASE CATALYTIC DOMAIN-CONTAINING PROTEIN-RELATED"/>
    <property type="match status" value="1"/>
</dbReference>
<feature type="domain" description="D-isomer specific 2-hydroxyacid dehydrogenase catalytic" evidence="5">
    <location>
        <begin position="13"/>
        <end position="320"/>
    </location>
</feature>